<dbReference type="GeneID" id="20352309"/>
<reference evidence="13" key="2">
    <citation type="submission" date="2010-07" db="EMBL/GenBank/DDBJ databases">
        <authorList>
            <consortium name="The Broad Institute Genome Sequencing Platform"/>
            <consortium name="Broad Institute Genome Sequencing Center for Infectious Disease"/>
            <person name="Ma L.-J."/>
            <person name="Dead R."/>
            <person name="Young S."/>
            <person name="Zeng Q."/>
            <person name="Koehrsen M."/>
            <person name="Alvarado L."/>
            <person name="Berlin A."/>
            <person name="Chapman S.B."/>
            <person name="Chen Z."/>
            <person name="Freedman E."/>
            <person name="Gellesch M."/>
            <person name="Goldberg J."/>
            <person name="Griggs A."/>
            <person name="Gujja S."/>
            <person name="Heilman E.R."/>
            <person name="Heiman D."/>
            <person name="Hepburn T."/>
            <person name="Howarth C."/>
            <person name="Jen D."/>
            <person name="Larson L."/>
            <person name="Mehta T."/>
            <person name="Neiman D."/>
            <person name="Pearson M."/>
            <person name="Roberts A."/>
            <person name="Saif S."/>
            <person name="Shea T."/>
            <person name="Shenoy N."/>
            <person name="Sisk P."/>
            <person name="Stolte C."/>
            <person name="Sykes S."/>
            <person name="Walk T."/>
            <person name="White J."/>
            <person name="Yandava C."/>
            <person name="Haas B."/>
            <person name="Nusbaum C."/>
            <person name="Birren B."/>
        </authorList>
    </citation>
    <scope>NUCLEOTIDE SEQUENCE</scope>
    <source>
        <strain evidence="13">R3-111a-1</strain>
    </source>
</reference>
<dbReference type="PANTHER" id="PTHR39730">
    <property type="entry name" value="ENDOGLUCANASE 1"/>
    <property type="match status" value="1"/>
</dbReference>
<evidence type="ECO:0000256" key="8">
    <source>
        <dbReference type="ARBA" id="ARBA00023326"/>
    </source>
</evidence>
<keyword evidence="8" id="KW-0624">Polysaccharide degradation</keyword>
<sequence>MLKQTVLSLALAVSLAEAWSGVTKTSWDCCKPGCAWPESLATAKARGDVRVCDKYDRLLTFSRGRTEQSSCFQPGGGGGYLCSSYQPIPITNDYSIGFAALGEIWACCRCFQVKWLEGPARGKRMVVQAVSNNPGTGTAITILTPGGGHGNNPQGCTAQFGKTTGRANGGVSSASECELLPDHLKGGCYWRFNWARDHLNDRAVEIDQVDCPAALKDISGCDVEQSERHDSPHGGRSPDDEVAVAQQDRNQTPEMTNPPGPSTATAPKTTEQPTPAAIGTNRLWDEAYNKLGGVEPGLVGKYETVIKEKLGVGVSEKQGERRLTMDQVAGKIAQDIEKNDKSMIGVGDHKVAVRDIVEQVVHVVELGKSYVGDALAASPPALIAWLVLNYSEQDLLRAEGLKTIASIVLDCSRCMLGRSTGTIVALTADRRFRVVVDEPRFGTPKKSIPKQALDRLKYASLLRLRVRTSAYGNQLAALPWAARHFTFLISKPPKLWPINIIGRRKVYRG</sequence>
<dbReference type="GO" id="GO:0030245">
    <property type="term" value="P:cellulose catabolic process"/>
    <property type="evidence" value="ECO:0007669"/>
    <property type="project" value="UniProtKB-KW"/>
</dbReference>
<feature type="compositionally biased region" description="Polar residues" evidence="9">
    <location>
        <begin position="262"/>
        <end position="273"/>
    </location>
</feature>
<name>J3PEC6_GAET3</name>
<evidence type="ECO:0000256" key="9">
    <source>
        <dbReference type="SAM" id="MobiDB-lite"/>
    </source>
</evidence>
<evidence type="ECO:0000256" key="4">
    <source>
        <dbReference type="ARBA" id="ARBA00022801"/>
    </source>
</evidence>
<dbReference type="InterPro" id="IPR052288">
    <property type="entry name" value="GH45_Enzymes"/>
</dbReference>
<dbReference type="HOGENOM" id="CLU_535320_0_0_1"/>
<evidence type="ECO:0000256" key="10">
    <source>
        <dbReference type="SAM" id="SignalP"/>
    </source>
</evidence>
<dbReference type="Pfam" id="PF02015">
    <property type="entry name" value="Glyco_hydro_45"/>
    <property type="match status" value="1"/>
</dbReference>
<gene>
    <name evidence="14" type="primary">20352309</name>
    <name evidence="13" type="ORF">GGTG_11851</name>
</gene>
<dbReference type="PANTHER" id="PTHR39730:SF1">
    <property type="entry name" value="ENDOGLUCANASE 1"/>
    <property type="match status" value="1"/>
</dbReference>
<evidence type="ECO:0000313" key="13">
    <source>
        <dbReference type="EMBL" id="EJT70828.1"/>
    </source>
</evidence>
<proteinExistence type="inferred from homology"/>
<feature type="signal peptide" evidence="10">
    <location>
        <begin position="1"/>
        <end position="18"/>
    </location>
</feature>
<evidence type="ECO:0000259" key="12">
    <source>
        <dbReference type="Pfam" id="PF17100"/>
    </source>
</evidence>
<keyword evidence="10" id="KW-0732">Signal</keyword>
<evidence type="ECO:0000259" key="11">
    <source>
        <dbReference type="Pfam" id="PF02015"/>
    </source>
</evidence>
<keyword evidence="15" id="KW-1185">Reference proteome</keyword>
<reference evidence="15" key="1">
    <citation type="submission" date="2010-07" db="EMBL/GenBank/DDBJ databases">
        <title>The genome sequence of Gaeumannomyces graminis var. tritici strain R3-111a-1.</title>
        <authorList>
            <consortium name="The Broad Institute Genome Sequencing Platform"/>
            <person name="Ma L.-J."/>
            <person name="Dead R."/>
            <person name="Young S."/>
            <person name="Zeng Q."/>
            <person name="Koehrsen M."/>
            <person name="Alvarado L."/>
            <person name="Berlin A."/>
            <person name="Chapman S.B."/>
            <person name="Chen Z."/>
            <person name="Freedman E."/>
            <person name="Gellesch M."/>
            <person name="Goldberg J."/>
            <person name="Griggs A."/>
            <person name="Gujja S."/>
            <person name="Heilman E.R."/>
            <person name="Heiman D."/>
            <person name="Hepburn T."/>
            <person name="Howarth C."/>
            <person name="Jen D."/>
            <person name="Larson L."/>
            <person name="Mehta T."/>
            <person name="Neiman D."/>
            <person name="Pearson M."/>
            <person name="Roberts A."/>
            <person name="Saif S."/>
            <person name="Shea T."/>
            <person name="Shenoy N."/>
            <person name="Sisk P."/>
            <person name="Stolte C."/>
            <person name="Sykes S."/>
            <person name="Walk T."/>
            <person name="White J."/>
            <person name="Yandava C."/>
            <person name="Haas B."/>
            <person name="Nusbaum C."/>
            <person name="Birren B."/>
        </authorList>
    </citation>
    <scope>NUCLEOTIDE SEQUENCE [LARGE SCALE GENOMIC DNA]</scope>
    <source>
        <strain evidence="15">R3-111a-1</strain>
    </source>
</reference>
<comment type="catalytic activity">
    <reaction evidence="1">
        <text>Endohydrolysis of (1-&gt;4)-beta-D-glucosidic linkages in cellulose, lichenin and cereal beta-D-glucans.</text>
        <dbReference type="EC" id="3.2.1.4"/>
    </reaction>
</comment>
<dbReference type="InterPro" id="IPR036908">
    <property type="entry name" value="RlpA-like_sf"/>
</dbReference>
<dbReference type="AlphaFoldDB" id="J3PEC6"/>
<evidence type="ECO:0000256" key="5">
    <source>
        <dbReference type="ARBA" id="ARBA00023001"/>
    </source>
</evidence>
<protein>
    <recommendedName>
        <fullName evidence="3">cellulase</fullName>
        <ecNumber evidence="3">3.2.1.4</ecNumber>
    </recommendedName>
</protein>
<dbReference type="VEuPathDB" id="FungiDB:GGTG_11851"/>
<accession>J3PEC6</accession>
<dbReference type="EnsemblFungi" id="EJT70828">
    <property type="protein sequence ID" value="EJT70828"/>
    <property type="gene ID" value="GGTG_11851"/>
</dbReference>
<feature type="compositionally biased region" description="Basic and acidic residues" evidence="9">
    <location>
        <begin position="225"/>
        <end position="239"/>
    </location>
</feature>
<feature type="domain" description="Glycosyl hydrolases family 45 active site" evidence="11">
    <location>
        <begin position="20"/>
        <end position="221"/>
    </location>
</feature>
<dbReference type="Pfam" id="PF17100">
    <property type="entry name" value="NACHT_N"/>
    <property type="match status" value="1"/>
</dbReference>
<keyword evidence="7" id="KW-0326">Glycosidase</keyword>
<evidence type="ECO:0000256" key="6">
    <source>
        <dbReference type="ARBA" id="ARBA00023277"/>
    </source>
</evidence>
<evidence type="ECO:0000313" key="15">
    <source>
        <dbReference type="Proteomes" id="UP000006039"/>
    </source>
</evidence>
<dbReference type="RefSeq" id="XP_009228006.1">
    <property type="nucleotide sequence ID" value="XM_009229742.1"/>
</dbReference>
<dbReference type="Proteomes" id="UP000006039">
    <property type="component" value="Unassembled WGS sequence"/>
</dbReference>
<reference evidence="13" key="3">
    <citation type="submission" date="2010-09" db="EMBL/GenBank/DDBJ databases">
        <title>Annotation of Gaeumannomyces graminis var. tritici R3-111a-1.</title>
        <authorList>
            <consortium name="The Broad Institute Genome Sequencing Platform"/>
            <person name="Ma L.-J."/>
            <person name="Dead R."/>
            <person name="Young S.K."/>
            <person name="Zeng Q."/>
            <person name="Gargeya S."/>
            <person name="Fitzgerald M."/>
            <person name="Haas B."/>
            <person name="Abouelleil A."/>
            <person name="Alvarado L."/>
            <person name="Arachchi H.M."/>
            <person name="Berlin A."/>
            <person name="Brown A."/>
            <person name="Chapman S.B."/>
            <person name="Chen Z."/>
            <person name="Dunbar C."/>
            <person name="Freedman E."/>
            <person name="Gearin G."/>
            <person name="Gellesch M."/>
            <person name="Goldberg J."/>
            <person name="Griggs A."/>
            <person name="Gujja S."/>
            <person name="Heiman D."/>
            <person name="Howarth C."/>
            <person name="Larson L."/>
            <person name="Lui A."/>
            <person name="MacDonald P.J.P."/>
            <person name="Mehta T."/>
            <person name="Montmayeur A."/>
            <person name="Murphy C."/>
            <person name="Neiman D."/>
            <person name="Pearson M."/>
            <person name="Priest M."/>
            <person name="Roberts A."/>
            <person name="Saif S."/>
            <person name="Shea T."/>
            <person name="Shenoy N."/>
            <person name="Sisk P."/>
            <person name="Stolte C."/>
            <person name="Sykes S."/>
            <person name="Yandava C."/>
            <person name="Wortman J."/>
            <person name="Nusbaum C."/>
            <person name="Birren B."/>
        </authorList>
    </citation>
    <scope>NUCLEOTIDE SEQUENCE</scope>
    <source>
        <strain evidence="13">R3-111a-1</strain>
    </source>
</reference>
<evidence type="ECO:0000256" key="2">
    <source>
        <dbReference type="ARBA" id="ARBA00007793"/>
    </source>
</evidence>
<evidence type="ECO:0000256" key="3">
    <source>
        <dbReference type="ARBA" id="ARBA00012601"/>
    </source>
</evidence>
<feature type="domain" description="NWD NACHT-NTPase N-terminal" evidence="12">
    <location>
        <begin position="281"/>
        <end position="386"/>
    </location>
</feature>
<feature type="region of interest" description="Disordered" evidence="9">
    <location>
        <begin position="222"/>
        <end position="280"/>
    </location>
</feature>
<dbReference type="EMBL" id="GL385401">
    <property type="protein sequence ID" value="EJT70828.1"/>
    <property type="molecule type" value="Genomic_DNA"/>
</dbReference>
<dbReference type="Gene3D" id="2.40.40.10">
    <property type="entry name" value="RlpA-like domain"/>
    <property type="match status" value="1"/>
</dbReference>
<dbReference type="OrthoDB" id="10035502at2759"/>
<evidence type="ECO:0000256" key="1">
    <source>
        <dbReference type="ARBA" id="ARBA00000966"/>
    </source>
</evidence>
<keyword evidence="4" id="KW-0378">Hydrolase</keyword>
<dbReference type="InterPro" id="IPR000334">
    <property type="entry name" value="Glyco_hydro_45"/>
</dbReference>
<reference evidence="14" key="5">
    <citation type="submission" date="2018-04" db="UniProtKB">
        <authorList>
            <consortium name="EnsemblFungi"/>
        </authorList>
    </citation>
    <scope>IDENTIFICATION</scope>
    <source>
        <strain evidence="14">R3-111a-1</strain>
    </source>
</reference>
<dbReference type="SUPFAM" id="SSF50685">
    <property type="entry name" value="Barwin-like endoglucanases"/>
    <property type="match status" value="1"/>
</dbReference>
<reference evidence="14" key="4">
    <citation type="journal article" date="2015" name="G3 (Bethesda)">
        <title>Genome sequences of three phytopathogenic species of the Magnaporthaceae family of fungi.</title>
        <authorList>
            <person name="Okagaki L.H."/>
            <person name="Nunes C.C."/>
            <person name="Sailsbery J."/>
            <person name="Clay B."/>
            <person name="Brown D."/>
            <person name="John T."/>
            <person name="Oh Y."/>
            <person name="Young N."/>
            <person name="Fitzgerald M."/>
            <person name="Haas B.J."/>
            <person name="Zeng Q."/>
            <person name="Young S."/>
            <person name="Adiconis X."/>
            <person name="Fan L."/>
            <person name="Levin J.Z."/>
            <person name="Mitchell T.K."/>
            <person name="Okubara P.A."/>
            <person name="Farman M.L."/>
            <person name="Kohn L.M."/>
            <person name="Birren B."/>
            <person name="Ma L.-J."/>
            <person name="Dean R.A."/>
        </authorList>
    </citation>
    <scope>NUCLEOTIDE SEQUENCE</scope>
    <source>
        <strain evidence="14">R3-111a-1</strain>
    </source>
</reference>
<organism evidence="13">
    <name type="scientific">Gaeumannomyces tritici (strain R3-111a-1)</name>
    <name type="common">Wheat and barley take-all root rot fungus</name>
    <name type="synonym">Gaeumannomyces graminis var. tritici</name>
    <dbReference type="NCBI Taxonomy" id="644352"/>
    <lineage>
        <taxon>Eukaryota</taxon>
        <taxon>Fungi</taxon>
        <taxon>Dikarya</taxon>
        <taxon>Ascomycota</taxon>
        <taxon>Pezizomycotina</taxon>
        <taxon>Sordariomycetes</taxon>
        <taxon>Sordariomycetidae</taxon>
        <taxon>Magnaporthales</taxon>
        <taxon>Magnaporthaceae</taxon>
        <taxon>Gaeumannomyces</taxon>
    </lineage>
</organism>
<dbReference type="eggNOG" id="ENOG502RXA6">
    <property type="taxonomic scope" value="Eukaryota"/>
</dbReference>
<keyword evidence="5" id="KW-0136">Cellulose degradation</keyword>
<dbReference type="EC" id="3.2.1.4" evidence="3"/>
<evidence type="ECO:0000256" key="7">
    <source>
        <dbReference type="ARBA" id="ARBA00023295"/>
    </source>
</evidence>
<keyword evidence="6" id="KW-0119">Carbohydrate metabolism</keyword>
<dbReference type="InterPro" id="IPR031359">
    <property type="entry name" value="NACHT_N"/>
</dbReference>
<evidence type="ECO:0000313" key="14">
    <source>
        <dbReference type="EnsemblFungi" id="EJT70828"/>
    </source>
</evidence>
<dbReference type="GO" id="GO:0008810">
    <property type="term" value="F:cellulase activity"/>
    <property type="evidence" value="ECO:0007669"/>
    <property type="project" value="UniProtKB-EC"/>
</dbReference>
<comment type="similarity">
    <text evidence="2">Belongs to the glycosyl hydrolase 45 (cellulase K) family.</text>
</comment>
<feature type="chain" id="PRO_5015095290" description="cellulase" evidence="10">
    <location>
        <begin position="19"/>
        <end position="509"/>
    </location>
</feature>